<evidence type="ECO:0000256" key="4">
    <source>
        <dbReference type="ARBA" id="ARBA00022692"/>
    </source>
</evidence>
<evidence type="ECO:0000256" key="1">
    <source>
        <dbReference type="ARBA" id="ARBA00004162"/>
    </source>
</evidence>
<evidence type="ECO:0000256" key="6">
    <source>
        <dbReference type="ARBA" id="ARBA00023136"/>
    </source>
</evidence>
<sequence>MAKKHKKHKKHEEHVDESWLVPYADILTLLLALFIVLFASSSVDQEKLNKMSDVFSQIFDGGVGVMENPSAVPDPNATSDEITDQTMKYIRDQEELQETVKRIEEFIAVNELEEQFEVVKIDDGGVLIIIRDSILFDPGRADIKPEYETIALELSNILQSDIPRRILIRGHTDNVPMNNAQFHSNWDLSAMRASRFLDSILENNPSLDPGYFSAIGEGEYKPIADNGTAEGRAQNRRVEVLIQPLVAEDGSEIEEP</sequence>
<dbReference type="CDD" id="cd07185">
    <property type="entry name" value="OmpA_C-like"/>
    <property type="match status" value="1"/>
</dbReference>
<dbReference type="Pfam" id="PF00691">
    <property type="entry name" value="OmpA"/>
    <property type="match status" value="1"/>
</dbReference>
<dbReference type="InterPro" id="IPR025713">
    <property type="entry name" value="MotB-like_N_dom"/>
</dbReference>
<keyword evidence="5 8" id="KW-1133">Transmembrane helix</keyword>
<dbReference type="PROSITE" id="PS51123">
    <property type="entry name" value="OMPA_2"/>
    <property type="match status" value="1"/>
</dbReference>
<evidence type="ECO:0000313" key="10">
    <source>
        <dbReference type="EMBL" id="WPK13740.1"/>
    </source>
</evidence>
<dbReference type="Gene3D" id="3.30.1330.60">
    <property type="entry name" value="OmpA-like domain"/>
    <property type="match status" value="1"/>
</dbReference>
<evidence type="ECO:0000256" key="2">
    <source>
        <dbReference type="ARBA" id="ARBA00008914"/>
    </source>
</evidence>
<feature type="domain" description="OmpA-like" evidence="9">
    <location>
        <begin position="123"/>
        <end position="246"/>
    </location>
</feature>
<keyword evidence="10" id="KW-0966">Cell projection</keyword>
<dbReference type="InterPro" id="IPR006665">
    <property type="entry name" value="OmpA-like"/>
</dbReference>
<accession>A0ABZ0RZZ7</accession>
<proteinExistence type="inferred from homology"/>
<name>A0ABZ0RZZ7_9BACI</name>
<dbReference type="EMBL" id="CP137624">
    <property type="protein sequence ID" value="WPK13740.1"/>
    <property type="molecule type" value="Genomic_DNA"/>
</dbReference>
<dbReference type="PANTHER" id="PTHR30329:SF21">
    <property type="entry name" value="LIPOPROTEIN YIAD-RELATED"/>
    <property type="match status" value="1"/>
</dbReference>
<evidence type="ECO:0000256" key="7">
    <source>
        <dbReference type="PROSITE-ProRule" id="PRU00473"/>
    </source>
</evidence>
<dbReference type="Pfam" id="PF13677">
    <property type="entry name" value="MotB_plug"/>
    <property type="match status" value="1"/>
</dbReference>
<dbReference type="InterPro" id="IPR050330">
    <property type="entry name" value="Bact_OuterMem_StrucFunc"/>
</dbReference>
<protein>
    <submittedName>
        <fullName evidence="10">Flagellar motor protein MotB</fullName>
    </submittedName>
</protein>
<keyword evidence="10" id="KW-0282">Flagellum</keyword>
<keyword evidence="10" id="KW-0969">Cilium</keyword>
<gene>
    <name evidence="10" type="ORF">R6U77_08790</name>
</gene>
<dbReference type="RefSeq" id="WP_319838186.1">
    <property type="nucleotide sequence ID" value="NZ_CP137624.1"/>
</dbReference>
<keyword evidence="3" id="KW-1003">Cell membrane</keyword>
<evidence type="ECO:0000256" key="3">
    <source>
        <dbReference type="ARBA" id="ARBA00022475"/>
    </source>
</evidence>
<evidence type="ECO:0000256" key="8">
    <source>
        <dbReference type="SAM" id="Phobius"/>
    </source>
</evidence>
<feature type="transmembrane region" description="Helical" evidence="8">
    <location>
        <begin position="20"/>
        <end position="40"/>
    </location>
</feature>
<keyword evidence="11" id="KW-1185">Reference proteome</keyword>
<evidence type="ECO:0000259" key="9">
    <source>
        <dbReference type="PROSITE" id="PS51123"/>
    </source>
</evidence>
<dbReference type="SUPFAM" id="SSF103088">
    <property type="entry name" value="OmpA-like"/>
    <property type="match status" value="1"/>
</dbReference>
<keyword evidence="4 8" id="KW-0812">Transmembrane</keyword>
<dbReference type="PANTHER" id="PTHR30329">
    <property type="entry name" value="STATOR ELEMENT OF FLAGELLAR MOTOR COMPLEX"/>
    <property type="match status" value="1"/>
</dbReference>
<keyword evidence="6 7" id="KW-0472">Membrane</keyword>
<reference evidence="10 11" key="1">
    <citation type="submission" date="2023-09" db="EMBL/GenBank/DDBJ databases">
        <authorList>
            <person name="Page C.A."/>
            <person name="Perez-Diaz I.M."/>
        </authorList>
    </citation>
    <scope>NUCLEOTIDE SEQUENCE [LARGE SCALE GENOMIC DNA]</scope>
    <source>
        <strain evidence="10 11">Ll15</strain>
    </source>
</reference>
<dbReference type="InterPro" id="IPR036737">
    <property type="entry name" value="OmpA-like_sf"/>
</dbReference>
<evidence type="ECO:0000256" key="5">
    <source>
        <dbReference type="ARBA" id="ARBA00022989"/>
    </source>
</evidence>
<evidence type="ECO:0000313" key="11">
    <source>
        <dbReference type="Proteomes" id="UP001322664"/>
    </source>
</evidence>
<comment type="subcellular location">
    <subcellularLocation>
        <location evidence="1">Cell membrane</location>
        <topology evidence="1">Single-pass membrane protein</topology>
    </subcellularLocation>
</comment>
<comment type="similarity">
    <text evidence="2">Belongs to the MotB family.</text>
</comment>
<dbReference type="Proteomes" id="UP001322664">
    <property type="component" value="Chromosome"/>
</dbReference>
<organism evidence="10 11">
    <name type="scientific">Lysinibacillus louembei</name>
    <dbReference type="NCBI Taxonomy" id="1470088"/>
    <lineage>
        <taxon>Bacteria</taxon>
        <taxon>Bacillati</taxon>
        <taxon>Bacillota</taxon>
        <taxon>Bacilli</taxon>
        <taxon>Bacillales</taxon>
        <taxon>Bacillaceae</taxon>
        <taxon>Lysinibacillus</taxon>
    </lineage>
</organism>